<organism evidence="1 2">
    <name type="scientific">Methylobacterium brachiatum</name>
    <dbReference type="NCBI Taxonomy" id="269660"/>
    <lineage>
        <taxon>Bacteria</taxon>
        <taxon>Pseudomonadati</taxon>
        <taxon>Pseudomonadota</taxon>
        <taxon>Alphaproteobacteria</taxon>
        <taxon>Hyphomicrobiales</taxon>
        <taxon>Methylobacteriaceae</taxon>
        <taxon>Methylobacterium</taxon>
    </lineage>
</organism>
<gene>
    <name evidence="1" type="ORF">QO001_002608</name>
</gene>
<proteinExistence type="predicted"/>
<dbReference type="AlphaFoldDB" id="A0AAJ1TRN9"/>
<dbReference type="RefSeq" id="WP_007565781.1">
    <property type="nucleotide sequence ID" value="NZ_JAJALK010000005.1"/>
</dbReference>
<reference evidence="1" key="1">
    <citation type="submission" date="2023-07" db="EMBL/GenBank/DDBJ databases">
        <title>Genomic Encyclopedia of Type Strains, Phase IV (KMG-IV): sequencing the most valuable type-strain genomes for metagenomic binning, comparative biology and taxonomic classification.</title>
        <authorList>
            <person name="Goeker M."/>
        </authorList>
    </citation>
    <scope>NUCLEOTIDE SEQUENCE</scope>
    <source>
        <strain evidence="1">DSM 19569</strain>
    </source>
</reference>
<evidence type="ECO:0000313" key="1">
    <source>
        <dbReference type="EMBL" id="MDQ0543679.1"/>
    </source>
</evidence>
<comment type="caution">
    <text evidence="1">The sequence shown here is derived from an EMBL/GenBank/DDBJ whole genome shotgun (WGS) entry which is preliminary data.</text>
</comment>
<accession>A0AAJ1TRN9</accession>
<sequence length="66" mass="6950">MSPHWNRILDRVWLALSGAAALAITLQLGAQLGARPWSIDAVLAAQAAAPAYPDPPEPAPGCRHAR</sequence>
<protein>
    <submittedName>
        <fullName evidence="1">Uncharacterized protein</fullName>
    </submittedName>
</protein>
<name>A0AAJ1TRN9_9HYPH</name>
<evidence type="ECO:0000313" key="2">
    <source>
        <dbReference type="Proteomes" id="UP001223420"/>
    </source>
</evidence>
<dbReference type="Proteomes" id="UP001223420">
    <property type="component" value="Unassembled WGS sequence"/>
</dbReference>
<dbReference type="EMBL" id="JAUSWL010000004">
    <property type="protein sequence ID" value="MDQ0543679.1"/>
    <property type="molecule type" value="Genomic_DNA"/>
</dbReference>